<comment type="caution">
    <text evidence="2">The sequence shown here is derived from an EMBL/GenBank/DDBJ whole genome shotgun (WGS) entry which is preliminary data.</text>
</comment>
<evidence type="ECO:0000313" key="3">
    <source>
        <dbReference type="Proteomes" id="UP000075531"/>
    </source>
</evidence>
<dbReference type="RefSeq" id="WP_066825078.1">
    <property type="nucleotide sequence ID" value="NZ_LTBA01000016.1"/>
</dbReference>
<gene>
    <name evidence="2" type="ORF">CLTEP_15950</name>
</gene>
<sequence>MKKFIIKLAILLLPIYFVVNIYLDYSQKYMIKAFGPSTQMQIEYSFKNALKSKYDCLILGNSRLYRGINPDKMSMPTYNFSHDNDSFNQCYYKMLYLEKHHKKYKYLILGVDYTEFSYLADSRNYIYSKYFDKEYRNDFKKDKQNDIIPIFHIVDDKNFNQYMNDKFSRTVPILISNVFPKLHIQGNIEKNPGFIKENGQFILEGKAHKNDTIDRVYKRLPIQVSYFRKILNFADEHDITVFLVMPPMRQGELKNFDKKTKREHKEFIENEIKNHKVYYIDYSESKYFKMEDYTDIAHLNSKAADRFTVMLDEYINKVLNNIYK</sequence>
<dbReference type="SUPFAM" id="SSF52266">
    <property type="entry name" value="SGNH hydrolase"/>
    <property type="match status" value="1"/>
</dbReference>
<dbReference type="Proteomes" id="UP000075531">
    <property type="component" value="Unassembled WGS sequence"/>
</dbReference>
<proteinExistence type="predicted"/>
<protein>
    <submittedName>
        <fullName evidence="2">Uncharacterized protein</fullName>
    </submittedName>
</protein>
<dbReference type="EMBL" id="LTBA01000016">
    <property type="protein sequence ID" value="KYH34443.1"/>
    <property type="molecule type" value="Genomic_DNA"/>
</dbReference>
<dbReference type="PATRIC" id="fig|1121338.3.peg.1639"/>
<reference evidence="2 3" key="1">
    <citation type="submission" date="2016-02" db="EMBL/GenBank/DDBJ databases">
        <title>Genome sequence of Clostridium tepidiprofundi DSM 19306.</title>
        <authorList>
            <person name="Poehlein A."/>
            <person name="Daniel R."/>
        </authorList>
    </citation>
    <scope>NUCLEOTIDE SEQUENCE [LARGE SCALE GENOMIC DNA]</scope>
    <source>
        <strain evidence="2 3">DSM 19306</strain>
    </source>
</reference>
<organism evidence="2 3">
    <name type="scientific">Clostridium tepidiprofundi DSM 19306</name>
    <dbReference type="NCBI Taxonomy" id="1121338"/>
    <lineage>
        <taxon>Bacteria</taxon>
        <taxon>Bacillati</taxon>
        <taxon>Bacillota</taxon>
        <taxon>Clostridia</taxon>
        <taxon>Eubacteriales</taxon>
        <taxon>Clostridiaceae</taxon>
        <taxon>Clostridium</taxon>
    </lineage>
</organism>
<evidence type="ECO:0000256" key="1">
    <source>
        <dbReference type="SAM" id="Phobius"/>
    </source>
</evidence>
<feature type="transmembrane region" description="Helical" evidence="1">
    <location>
        <begin position="6"/>
        <end position="23"/>
    </location>
</feature>
<keyword evidence="1" id="KW-0472">Membrane</keyword>
<accession>A0A151B3S5</accession>
<dbReference type="AlphaFoldDB" id="A0A151B3S5"/>
<keyword evidence="1" id="KW-0812">Transmembrane</keyword>
<name>A0A151B3S5_9CLOT</name>
<keyword evidence="3" id="KW-1185">Reference proteome</keyword>
<keyword evidence="1" id="KW-1133">Transmembrane helix</keyword>
<evidence type="ECO:0000313" key="2">
    <source>
        <dbReference type="EMBL" id="KYH34443.1"/>
    </source>
</evidence>